<name>A0A917Y3L6_9ACTN</name>
<evidence type="ECO:0000259" key="2">
    <source>
        <dbReference type="Pfam" id="PF13518"/>
    </source>
</evidence>
<dbReference type="GO" id="GO:0043565">
    <property type="term" value="F:sequence-specific DNA binding"/>
    <property type="evidence" value="ECO:0007669"/>
    <property type="project" value="InterPro"/>
</dbReference>
<dbReference type="InterPro" id="IPR055247">
    <property type="entry name" value="InsJ-like_HTH"/>
</dbReference>
<keyword evidence="4" id="KW-1185">Reference proteome</keyword>
<evidence type="ECO:0000256" key="1">
    <source>
        <dbReference type="SAM" id="MobiDB-lite"/>
    </source>
</evidence>
<evidence type="ECO:0000313" key="4">
    <source>
        <dbReference type="Proteomes" id="UP000600365"/>
    </source>
</evidence>
<dbReference type="AlphaFoldDB" id="A0A917Y3L6"/>
<proteinExistence type="predicted"/>
<evidence type="ECO:0000313" key="3">
    <source>
        <dbReference type="EMBL" id="GGN63806.1"/>
    </source>
</evidence>
<organism evidence="3 4">
    <name type="scientific">Streptomyces albiflavescens</name>
    <dbReference type="NCBI Taxonomy" id="1623582"/>
    <lineage>
        <taxon>Bacteria</taxon>
        <taxon>Bacillati</taxon>
        <taxon>Actinomycetota</taxon>
        <taxon>Actinomycetes</taxon>
        <taxon>Kitasatosporales</taxon>
        <taxon>Streptomycetaceae</taxon>
        <taxon>Streptomyces</taxon>
    </lineage>
</organism>
<sequence length="117" mass="13164">MSCRYFGISRQAYYSWYCRYQAEGVEGVRTRSKAPKTSPNATHVEVVGKTIYLRQNYHFGPEEIAAGGQRAGSRQLVWGRRKTRLVPTCRADGTPRPPHGHVRPPAYGVRMTSGEPP</sequence>
<dbReference type="RefSeq" id="WP_229703000.1">
    <property type="nucleotide sequence ID" value="NZ_BMMM01000005.1"/>
</dbReference>
<feature type="domain" description="Insertion element IS150 protein InsJ-like helix-turn-helix" evidence="2">
    <location>
        <begin position="3"/>
        <end position="36"/>
    </location>
</feature>
<comment type="caution">
    <text evidence="3">The sequence shown here is derived from an EMBL/GenBank/DDBJ whole genome shotgun (WGS) entry which is preliminary data.</text>
</comment>
<feature type="region of interest" description="Disordered" evidence="1">
    <location>
        <begin position="88"/>
        <end position="117"/>
    </location>
</feature>
<dbReference type="Pfam" id="PF13518">
    <property type="entry name" value="HTH_28"/>
    <property type="match status" value="1"/>
</dbReference>
<protein>
    <recommendedName>
        <fullName evidence="2">Insertion element IS150 protein InsJ-like helix-turn-helix domain-containing protein</fullName>
    </recommendedName>
</protein>
<dbReference type="SUPFAM" id="SSF48295">
    <property type="entry name" value="TrpR-like"/>
    <property type="match status" value="1"/>
</dbReference>
<reference evidence="3 4" key="1">
    <citation type="journal article" date="2014" name="Int. J. Syst. Evol. Microbiol.">
        <title>Complete genome sequence of Corynebacterium casei LMG S-19264T (=DSM 44701T), isolated from a smear-ripened cheese.</title>
        <authorList>
            <consortium name="US DOE Joint Genome Institute (JGI-PGF)"/>
            <person name="Walter F."/>
            <person name="Albersmeier A."/>
            <person name="Kalinowski J."/>
            <person name="Ruckert C."/>
        </authorList>
    </citation>
    <scope>NUCLEOTIDE SEQUENCE [LARGE SCALE GENOMIC DNA]</scope>
    <source>
        <strain evidence="3 4">CGMCC 4.7111</strain>
    </source>
</reference>
<accession>A0A917Y3L6</accession>
<dbReference type="InterPro" id="IPR010921">
    <property type="entry name" value="Trp_repressor/repl_initiator"/>
</dbReference>
<dbReference type="EMBL" id="BMMM01000005">
    <property type="protein sequence ID" value="GGN63806.1"/>
    <property type="molecule type" value="Genomic_DNA"/>
</dbReference>
<dbReference type="Proteomes" id="UP000600365">
    <property type="component" value="Unassembled WGS sequence"/>
</dbReference>
<gene>
    <name evidence="3" type="ORF">GCM10011579_032520</name>
</gene>